<reference evidence="1" key="2">
    <citation type="submission" date="2023-05" db="EMBL/GenBank/DDBJ databases">
        <authorList>
            <consortium name="Lawrence Berkeley National Laboratory"/>
            <person name="Steindorff A."/>
            <person name="Hensen N."/>
            <person name="Bonometti L."/>
            <person name="Westerberg I."/>
            <person name="Brannstrom I.O."/>
            <person name="Guillou S."/>
            <person name="Cros-Aarteil S."/>
            <person name="Calhoun S."/>
            <person name="Haridas S."/>
            <person name="Kuo A."/>
            <person name="Mondo S."/>
            <person name="Pangilinan J."/>
            <person name="Riley R."/>
            <person name="Labutti K."/>
            <person name="Andreopoulos B."/>
            <person name="Lipzen A."/>
            <person name="Chen C."/>
            <person name="Yanf M."/>
            <person name="Daum C."/>
            <person name="Ng V."/>
            <person name="Clum A."/>
            <person name="Ohm R."/>
            <person name="Martin F."/>
            <person name="Silar P."/>
            <person name="Natvig D."/>
            <person name="Lalanne C."/>
            <person name="Gautier V."/>
            <person name="Ament-Velasquez S.L."/>
            <person name="Kruys A."/>
            <person name="Hutchinson M.I."/>
            <person name="Powell A.J."/>
            <person name="Barry K."/>
            <person name="Miller A.N."/>
            <person name="Grigoriev I.V."/>
            <person name="Debuchy R."/>
            <person name="Gladieux P."/>
            <person name="Thoren M.H."/>
            <person name="Johannesson H."/>
        </authorList>
    </citation>
    <scope>NUCLEOTIDE SEQUENCE</scope>
    <source>
        <strain evidence="1">CBS 990.96</strain>
    </source>
</reference>
<comment type="caution">
    <text evidence="1">The sequence shown here is derived from an EMBL/GenBank/DDBJ whole genome shotgun (WGS) entry which is preliminary data.</text>
</comment>
<dbReference type="Proteomes" id="UP001301958">
    <property type="component" value="Unassembled WGS sequence"/>
</dbReference>
<sequence length="153" mass="16144">MVGATTILRGFKTSVTALDRFIIEANGYVPTYGTPPFATKHPDGGISQLLFGKVEAHNPDADKNKFRRGQDGTSEIVRLGKTYRHAAAQPIVFASRAGAVGAVINLSHDPNVSVRPASPTRTRSGILAPQNADGGFGMNIVRNSSSLAALLTD</sequence>
<proteinExistence type="predicted"/>
<keyword evidence="2" id="KW-1185">Reference proteome</keyword>
<dbReference type="AlphaFoldDB" id="A0AAN7BJB3"/>
<accession>A0AAN7BJB3</accession>
<reference evidence="1" key="1">
    <citation type="journal article" date="2023" name="Mol. Phylogenet. Evol.">
        <title>Genome-scale phylogeny and comparative genomics of the fungal order Sordariales.</title>
        <authorList>
            <person name="Hensen N."/>
            <person name="Bonometti L."/>
            <person name="Westerberg I."/>
            <person name="Brannstrom I.O."/>
            <person name="Guillou S."/>
            <person name="Cros-Aarteil S."/>
            <person name="Calhoun S."/>
            <person name="Haridas S."/>
            <person name="Kuo A."/>
            <person name="Mondo S."/>
            <person name="Pangilinan J."/>
            <person name="Riley R."/>
            <person name="LaButti K."/>
            <person name="Andreopoulos B."/>
            <person name="Lipzen A."/>
            <person name="Chen C."/>
            <person name="Yan M."/>
            <person name="Daum C."/>
            <person name="Ng V."/>
            <person name="Clum A."/>
            <person name="Steindorff A."/>
            <person name="Ohm R.A."/>
            <person name="Martin F."/>
            <person name="Silar P."/>
            <person name="Natvig D.O."/>
            <person name="Lalanne C."/>
            <person name="Gautier V."/>
            <person name="Ament-Velasquez S.L."/>
            <person name="Kruys A."/>
            <person name="Hutchinson M.I."/>
            <person name="Powell A.J."/>
            <person name="Barry K."/>
            <person name="Miller A.N."/>
            <person name="Grigoriev I.V."/>
            <person name="Debuchy R."/>
            <person name="Gladieux P."/>
            <person name="Hiltunen Thoren M."/>
            <person name="Johannesson H."/>
        </authorList>
    </citation>
    <scope>NUCLEOTIDE SEQUENCE</scope>
    <source>
        <strain evidence="1">CBS 990.96</strain>
    </source>
</reference>
<dbReference type="EMBL" id="MU865397">
    <property type="protein sequence ID" value="KAK4224302.1"/>
    <property type="molecule type" value="Genomic_DNA"/>
</dbReference>
<gene>
    <name evidence="1" type="ORF">QBC38DRAFT_515353</name>
</gene>
<organism evidence="1 2">
    <name type="scientific">Podospora fimiseda</name>
    <dbReference type="NCBI Taxonomy" id="252190"/>
    <lineage>
        <taxon>Eukaryota</taxon>
        <taxon>Fungi</taxon>
        <taxon>Dikarya</taxon>
        <taxon>Ascomycota</taxon>
        <taxon>Pezizomycotina</taxon>
        <taxon>Sordariomycetes</taxon>
        <taxon>Sordariomycetidae</taxon>
        <taxon>Sordariales</taxon>
        <taxon>Podosporaceae</taxon>
        <taxon>Podospora</taxon>
    </lineage>
</organism>
<protein>
    <submittedName>
        <fullName evidence="1">Uncharacterized protein</fullName>
    </submittedName>
</protein>
<evidence type="ECO:0000313" key="2">
    <source>
        <dbReference type="Proteomes" id="UP001301958"/>
    </source>
</evidence>
<evidence type="ECO:0000313" key="1">
    <source>
        <dbReference type="EMBL" id="KAK4224302.1"/>
    </source>
</evidence>
<name>A0AAN7BJB3_9PEZI</name>